<dbReference type="CDD" id="cd06222">
    <property type="entry name" value="RNase_H_like"/>
    <property type="match status" value="1"/>
</dbReference>
<dbReference type="GeneID" id="118345276"/>
<dbReference type="InterPro" id="IPR002156">
    <property type="entry name" value="RNaseH_domain"/>
</dbReference>
<evidence type="ECO:0000259" key="1">
    <source>
        <dbReference type="Pfam" id="PF13456"/>
    </source>
</evidence>
<feature type="domain" description="Reverse transcriptase zinc-binding" evidence="2">
    <location>
        <begin position="44"/>
        <end position="116"/>
    </location>
</feature>
<dbReference type="AlphaFoldDB" id="A0A6P9EJA2"/>
<accession>A0A6P9EJA2</accession>
<dbReference type="GO" id="GO:0003676">
    <property type="term" value="F:nucleic acid binding"/>
    <property type="evidence" value="ECO:0007669"/>
    <property type="project" value="InterPro"/>
</dbReference>
<dbReference type="KEGG" id="jre:118345276"/>
<dbReference type="InterPro" id="IPR036397">
    <property type="entry name" value="RNaseH_sf"/>
</dbReference>
<dbReference type="GO" id="GO:0004523">
    <property type="term" value="F:RNA-DNA hybrid ribonuclease activity"/>
    <property type="evidence" value="ECO:0007669"/>
    <property type="project" value="InterPro"/>
</dbReference>
<dbReference type="RefSeq" id="XP_035542827.1">
    <property type="nucleotide sequence ID" value="XM_035686934.1"/>
</dbReference>
<sequence length="307" mass="34839">MIPSPSSADIFKDPDLRVSDLILEDPRRWNFPLLQVLFSASTENIPTFWKMLWSLKVQDRLKLMVWKIFCNILPTRSLLKSCLSLSNDQALCPICLSAEETTTHLFLECPFSRILWRKSPWPVNIDTLADHDIFNWIKIILDPSVKNQVTHSSSPIHTNLFITRALSVYHDHKKAWAIKFFVSNPNWIPPSINQISIAFDVAVRDSGSTATAVFRDHLGNFLGGVTEFSPMCNPNGGEALAAFIGIKVATEKNWPNIIIEGDSQVVISALNNPLQQISDWTIEGRIRDMKVMLSSFVKWEAVKIHRT</sequence>
<dbReference type="InParanoid" id="A0A6P9EJA2"/>
<name>A0A6P9EJA2_JUGRE</name>
<gene>
    <name evidence="4" type="primary">LOC118345276</name>
</gene>
<dbReference type="InterPro" id="IPR044730">
    <property type="entry name" value="RNase_H-like_dom_plant"/>
</dbReference>
<dbReference type="Gene3D" id="3.30.420.10">
    <property type="entry name" value="Ribonuclease H-like superfamily/Ribonuclease H"/>
    <property type="match status" value="1"/>
</dbReference>
<reference evidence="4" key="1">
    <citation type="submission" date="2025-08" db="UniProtKB">
        <authorList>
            <consortium name="RefSeq"/>
        </authorList>
    </citation>
    <scope>IDENTIFICATION</scope>
    <source>
        <tissue evidence="4">Leaves</tissue>
    </source>
</reference>
<protein>
    <submittedName>
        <fullName evidence="4">Uncharacterized protein LOC118345276</fullName>
    </submittedName>
</protein>
<dbReference type="Pfam" id="PF13966">
    <property type="entry name" value="zf-RVT"/>
    <property type="match status" value="1"/>
</dbReference>
<dbReference type="Proteomes" id="UP000235220">
    <property type="component" value="Unplaced"/>
</dbReference>
<dbReference type="PANTHER" id="PTHR47723:SF19">
    <property type="entry name" value="POLYNUCLEOTIDYL TRANSFERASE, RIBONUCLEASE H-LIKE SUPERFAMILY PROTEIN"/>
    <property type="match status" value="1"/>
</dbReference>
<feature type="domain" description="RNase H type-1" evidence="1">
    <location>
        <begin position="200"/>
        <end position="302"/>
    </location>
</feature>
<dbReference type="InterPro" id="IPR012337">
    <property type="entry name" value="RNaseH-like_sf"/>
</dbReference>
<dbReference type="OrthoDB" id="1752229at2759"/>
<keyword evidence="3" id="KW-1185">Reference proteome</keyword>
<dbReference type="InterPro" id="IPR053151">
    <property type="entry name" value="RNase_H-like"/>
</dbReference>
<evidence type="ECO:0000313" key="3">
    <source>
        <dbReference type="Proteomes" id="UP000235220"/>
    </source>
</evidence>
<evidence type="ECO:0000259" key="2">
    <source>
        <dbReference type="Pfam" id="PF13966"/>
    </source>
</evidence>
<proteinExistence type="predicted"/>
<dbReference type="Pfam" id="PF13456">
    <property type="entry name" value="RVT_3"/>
    <property type="match status" value="1"/>
</dbReference>
<dbReference type="InterPro" id="IPR026960">
    <property type="entry name" value="RVT-Znf"/>
</dbReference>
<dbReference type="PANTHER" id="PTHR47723">
    <property type="entry name" value="OS05G0353850 PROTEIN"/>
    <property type="match status" value="1"/>
</dbReference>
<organism evidence="3 4">
    <name type="scientific">Juglans regia</name>
    <name type="common">English walnut</name>
    <dbReference type="NCBI Taxonomy" id="51240"/>
    <lineage>
        <taxon>Eukaryota</taxon>
        <taxon>Viridiplantae</taxon>
        <taxon>Streptophyta</taxon>
        <taxon>Embryophyta</taxon>
        <taxon>Tracheophyta</taxon>
        <taxon>Spermatophyta</taxon>
        <taxon>Magnoliopsida</taxon>
        <taxon>eudicotyledons</taxon>
        <taxon>Gunneridae</taxon>
        <taxon>Pentapetalae</taxon>
        <taxon>rosids</taxon>
        <taxon>fabids</taxon>
        <taxon>Fagales</taxon>
        <taxon>Juglandaceae</taxon>
        <taxon>Juglans</taxon>
    </lineage>
</organism>
<dbReference type="SUPFAM" id="SSF53098">
    <property type="entry name" value="Ribonuclease H-like"/>
    <property type="match status" value="1"/>
</dbReference>
<evidence type="ECO:0000313" key="4">
    <source>
        <dbReference type="RefSeq" id="XP_035542827.1"/>
    </source>
</evidence>